<evidence type="ECO:0000313" key="2">
    <source>
        <dbReference type="Proteomes" id="UP000703269"/>
    </source>
</evidence>
<reference evidence="1 2" key="1">
    <citation type="submission" date="2021-08" db="EMBL/GenBank/DDBJ databases">
        <title>Draft Genome Sequence of Phanerochaete sordida strain YK-624.</title>
        <authorList>
            <person name="Mori T."/>
            <person name="Dohra H."/>
            <person name="Suzuki T."/>
            <person name="Kawagishi H."/>
            <person name="Hirai H."/>
        </authorList>
    </citation>
    <scope>NUCLEOTIDE SEQUENCE [LARGE SCALE GENOMIC DNA]</scope>
    <source>
        <strain evidence="1 2">YK-624</strain>
    </source>
</reference>
<evidence type="ECO:0000313" key="1">
    <source>
        <dbReference type="EMBL" id="GJE99478.1"/>
    </source>
</evidence>
<dbReference type="Proteomes" id="UP000703269">
    <property type="component" value="Unassembled WGS sequence"/>
</dbReference>
<dbReference type="EMBL" id="BPQB01000110">
    <property type="protein sequence ID" value="GJE99478.1"/>
    <property type="molecule type" value="Genomic_DNA"/>
</dbReference>
<protein>
    <recommendedName>
        <fullName evidence="3">F-box domain-containing protein</fullName>
    </recommendedName>
</protein>
<comment type="caution">
    <text evidence="1">The sequence shown here is derived from an EMBL/GenBank/DDBJ whole genome shotgun (WGS) entry which is preliminary data.</text>
</comment>
<name>A0A9P3LLA1_9APHY</name>
<gene>
    <name evidence="1" type="ORF">PsYK624_157420</name>
</gene>
<sequence length="449" mass="49807">MPLDRPHPLNSRPGASRLPQELLDSVIGELRDDKGALKRCSLVASNWLPASSTLLLRRVLWPPCARKIDVCKTPLPNEAPPTCKYIPTSQNSFALCLEILASSPRLQRSVRKLVCMPPNKMHDMKDDTRGALELQTFVDIVNRLPHLELVNLLGVVLQSGDSPSTEGNGRTLEMFHAFGESIDHSEALFSFLSTFQHVKHLSFFVYGLFPQGWSTELSASRPTVEVLEFKHTQDPQGPWVASSPLSFYAGLARNLDLHTLRRLDADSLQPGSSIIFSAAPALESLSLSANNRELSLDFERIPPRLANVEVSCMFLVHNGRIGPPGASGVWTRVWTTFRAAALLPIRKIVVRFNVMFVKTSQEDLYAEYEAILSQITEWQTAASVLDELVRLESITVELDTTLLQAGAPMASIHIHDRYVAALRDAIAKGLPRRYVDILHVKAAASKPEV</sequence>
<dbReference type="AlphaFoldDB" id="A0A9P3LLA1"/>
<proteinExistence type="predicted"/>
<organism evidence="1 2">
    <name type="scientific">Phanerochaete sordida</name>
    <dbReference type="NCBI Taxonomy" id="48140"/>
    <lineage>
        <taxon>Eukaryota</taxon>
        <taxon>Fungi</taxon>
        <taxon>Dikarya</taxon>
        <taxon>Basidiomycota</taxon>
        <taxon>Agaricomycotina</taxon>
        <taxon>Agaricomycetes</taxon>
        <taxon>Polyporales</taxon>
        <taxon>Phanerochaetaceae</taxon>
        <taxon>Phanerochaete</taxon>
    </lineage>
</organism>
<evidence type="ECO:0008006" key="3">
    <source>
        <dbReference type="Google" id="ProtNLM"/>
    </source>
</evidence>
<accession>A0A9P3LLA1</accession>
<dbReference type="OrthoDB" id="2921803at2759"/>
<keyword evidence="2" id="KW-1185">Reference proteome</keyword>